<evidence type="ECO:0000256" key="2">
    <source>
        <dbReference type="ARBA" id="ARBA00022741"/>
    </source>
</evidence>
<dbReference type="SUPFAM" id="SSF52540">
    <property type="entry name" value="P-loop containing nucleoside triphosphate hydrolases"/>
    <property type="match status" value="1"/>
</dbReference>
<name>A0A2A5RMM1_9LACT</name>
<dbReference type="OrthoDB" id="9804819at2"/>
<dbReference type="Gene3D" id="3.40.50.300">
    <property type="entry name" value="P-loop containing nucleotide triphosphate hydrolases"/>
    <property type="match status" value="1"/>
</dbReference>
<dbReference type="PANTHER" id="PTHR42939">
    <property type="entry name" value="ABC TRANSPORTER ATP-BINDING PROTEIN ALBC-RELATED"/>
    <property type="match status" value="1"/>
</dbReference>
<dbReference type="InterPro" id="IPR027417">
    <property type="entry name" value="P-loop_NTPase"/>
</dbReference>
<dbReference type="SMART" id="SM00382">
    <property type="entry name" value="AAA"/>
    <property type="match status" value="1"/>
</dbReference>
<dbReference type="GO" id="GO:0005524">
    <property type="term" value="F:ATP binding"/>
    <property type="evidence" value="ECO:0007669"/>
    <property type="project" value="UniProtKB-KW"/>
</dbReference>
<gene>
    <name evidence="5" type="ORF">RT41_GL000968</name>
</gene>
<dbReference type="InterPro" id="IPR051782">
    <property type="entry name" value="ABC_Transporter_VariousFunc"/>
</dbReference>
<dbReference type="CDD" id="cd03230">
    <property type="entry name" value="ABC_DR_subfamily_A"/>
    <property type="match status" value="1"/>
</dbReference>
<evidence type="ECO:0000259" key="4">
    <source>
        <dbReference type="PROSITE" id="PS50893"/>
    </source>
</evidence>
<dbReference type="RefSeq" id="WP_096817354.1">
    <property type="nucleotide sequence ID" value="NZ_JXJU01000003.1"/>
</dbReference>
<keyword evidence="2" id="KW-0547">Nucleotide-binding</keyword>
<keyword evidence="6" id="KW-1185">Reference proteome</keyword>
<proteinExistence type="predicted"/>
<evidence type="ECO:0000256" key="1">
    <source>
        <dbReference type="ARBA" id="ARBA00022448"/>
    </source>
</evidence>
<accession>A0A2A5RMM1</accession>
<organism evidence="5 6">
    <name type="scientific">Lactococcus fujiensis JCM 16395</name>
    <dbReference type="NCBI Taxonomy" id="1291764"/>
    <lineage>
        <taxon>Bacteria</taxon>
        <taxon>Bacillati</taxon>
        <taxon>Bacillota</taxon>
        <taxon>Bacilli</taxon>
        <taxon>Lactobacillales</taxon>
        <taxon>Streptococcaceae</taxon>
        <taxon>Lactococcus</taxon>
    </lineage>
</organism>
<feature type="domain" description="ABC transporter" evidence="4">
    <location>
        <begin position="3"/>
        <end position="229"/>
    </location>
</feature>
<dbReference type="EMBL" id="JXJU01000003">
    <property type="protein sequence ID" value="PCS00586.1"/>
    <property type="molecule type" value="Genomic_DNA"/>
</dbReference>
<comment type="caution">
    <text evidence="5">The sequence shown here is derived from an EMBL/GenBank/DDBJ whole genome shotgun (WGS) entry which is preliminary data.</text>
</comment>
<dbReference type="InterPro" id="IPR003593">
    <property type="entry name" value="AAA+_ATPase"/>
</dbReference>
<sequence length="287" mass="32803">MKISVENLTFAYGPKKVLKAVTTTFENGKIYGLVGKNGAGKTTFFKALTNIITNYSGEVKYDGKEIRKHPSALTKVGILLDDIELYKSYTGWFNLRYFGGLRGYFDEEVARRLAEELDIAENLNEKVATYSLGMGKKLLLLISLMNDAEVLIFDEPLRGIDAKAVNWFRQYLLDLKRKGKLILISSHVQEDIEKLCDEVFVLDEGAFTEHFDLNDDSQSLIYKVWVNEPSVLTELLISKGITYDYHQKEVNFEATPELFQEIFQDAVNRDLIFTEIKKESKFAAFVN</sequence>
<dbReference type="AlphaFoldDB" id="A0A2A5RMM1"/>
<dbReference type="PANTHER" id="PTHR42939:SF1">
    <property type="entry name" value="ABC TRANSPORTER ATP-BINDING PROTEIN ALBC-RELATED"/>
    <property type="match status" value="1"/>
</dbReference>
<dbReference type="Pfam" id="PF00005">
    <property type="entry name" value="ABC_tran"/>
    <property type="match status" value="1"/>
</dbReference>
<evidence type="ECO:0000256" key="3">
    <source>
        <dbReference type="ARBA" id="ARBA00022840"/>
    </source>
</evidence>
<dbReference type="PROSITE" id="PS50893">
    <property type="entry name" value="ABC_TRANSPORTER_2"/>
    <property type="match status" value="1"/>
</dbReference>
<keyword evidence="1" id="KW-0813">Transport</keyword>
<keyword evidence="3 5" id="KW-0067">ATP-binding</keyword>
<dbReference type="STRING" id="1291764.GCA_001311235_00943"/>
<reference evidence="5 6" key="1">
    <citation type="submission" date="2014-12" db="EMBL/GenBank/DDBJ databases">
        <title>Draft genome sequences of 10 type strains of Lactococcus.</title>
        <authorList>
            <person name="Sun Z."/>
            <person name="Zhong Z."/>
            <person name="Liu W."/>
            <person name="Zhang W."/>
            <person name="Zhang H."/>
        </authorList>
    </citation>
    <scope>NUCLEOTIDE SEQUENCE [LARGE SCALE GENOMIC DNA]</scope>
    <source>
        <strain evidence="5 6">JCM 16395</strain>
    </source>
</reference>
<evidence type="ECO:0000313" key="6">
    <source>
        <dbReference type="Proteomes" id="UP000218181"/>
    </source>
</evidence>
<dbReference type="Proteomes" id="UP000218181">
    <property type="component" value="Unassembled WGS sequence"/>
</dbReference>
<dbReference type="InterPro" id="IPR003439">
    <property type="entry name" value="ABC_transporter-like_ATP-bd"/>
</dbReference>
<protein>
    <submittedName>
        <fullName evidence="5">ABC transporter ATP-binding protein</fullName>
    </submittedName>
</protein>
<dbReference type="GO" id="GO:0016887">
    <property type="term" value="F:ATP hydrolysis activity"/>
    <property type="evidence" value="ECO:0007669"/>
    <property type="project" value="InterPro"/>
</dbReference>
<evidence type="ECO:0000313" key="5">
    <source>
        <dbReference type="EMBL" id="PCS00586.1"/>
    </source>
</evidence>